<feature type="domain" description="RRM" evidence="5">
    <location>
        <begin position="27"/>
        <end position="106"/>
    </location>
</feature>
<keyword evidence="1" id="KW-0677">Repeat</keyword>
<dbReference type="AlphaFoldDB" id="A0A7S0R583"/>
<name>A0A7S0R583_9CHLO</name>
<accession>A0A7S0R583</accession>
<dbReference type="Pfam" id="PF00076">
    <property type="entry name" value="RRM_1"/>
    <property type="match status" value="2"/>
</dbReference>
<gene>
    <name evidence="6" type="ORF">CLEI1391_LOCUS2516</name>
</gene>
<dbReference type="InterPro" id="IPR000504">
    <property type="entry name" value="RRM_dom"/>
</dbReference>
<dbReference type="InterPro" id="IPR012677">
    <property type="entry name" value="Nucleotide-bd_a/b_plait_sf"/>
</dbReference>
<evidence type="ECO:0000259" key="5">
    <source>
        <dbReference type="PROSITE" id="PS50102"/>
    </source>
</evidence>
<dbReference type="EMBL" id="HBFB01004632">
    <property type="protein sequence ID" value="CAD8667431.1"/>
    <property type="molecule type" value="Transcribed_RNA"/>
</dbReference>
<dbReference type="InterPro" id="IPR035979">
    <property type="entry name" value="RBD_domain_sf"/>
</dbReference>
<organism evidence="6">
    <name type="scientific">Chlamydomonas leiostraca</name>
    <dbReference type="NCBI Taxonomy" id="1034604"/>
    <lineage>
        <taxon>Eukaryota</taxon>
        <taxon>Viridiplantae</taxon>
        <taxon>Chlorophyta</taxon>
        <taxon>core chlorophytes</taxon>
        <taxon>Chlorophyceae</taxon>
        <taxon>CS clade</taxon>
        <taxon>Chlamydomonadales</taxon>
        <taxon>Chlamydomonadaceae</taxon>
        <taxon>Chlamydomonas</taxon>
    </lineage>
</organism>
<evidence type="ECO:0000256" key="4">
    <source>
        <dbReference type="SAM" id="MobiDB-lite"/>
    </source>
</evidence>
<feature type="domain" description="RRM" evidence="5">
    <location>
        <begin position="120"/>
        <end position="198"/>
    </location>
</feature>
<proteinExistence type="predicted"/>
<dbReference type="SUPFAM" id="SSF54928">
    <property type="entry name" value="RNA-binding domain, RBD"/>
    <property type="match status" value="1"/>
</dbReference>
<evidence type="ECO:0000313" key="6">
    <source>
        <dbReference type="EMBL" id="CAD8667431.1"/>
    </source>
</evidence>
<dbReference type="GO" id="GO:0003723">
    <property type="term" value="F:RNA binding"/>
    <property type="evidence" value="ECO:0007669"/>
    <property type="project" value="UniProtKB-UniRule"/>
</dbReference>
<dbReference type="SMART" id="SM00360">
    <property type="entry name" value="RRM"/>
    <property type="match status" value="2"/>
</dbReference>
<protein>
    <recommendedName>
        <fullName evidence="5">RRM domain-containing protein</fullName>
    </recommendedName>
</protein>
<evidence type="ECO:0000256" key="1">
    <source>
        <dbReference type="ARBA" id="ARBA00022737"/>
    </source>
</evidence>
<feature type="region of interest" description="Disordered" evidence="4">
    <location>
        <begin position="1"/>
        <end position="22"/>
    </location>
</feature>
<evidence type="ECO:0000256" key="2">
    <source>
        <dbReference type="ARBA" id="ARBA00022884"/>
    </source>
</evidence>
<sequence length="551" mass="57371">MMPGAVQQPSQQNSWRAAEQTPVCPEPKVFAGQIPFESTTQDVQNLFAQYGNIRSCQVITGPDGRSKGCAMILYSTWTEAELAVENENGTQHLGGQKPMVVKFADPPKRGDGPIVGIAAKKLFVGQIPPNMTEEALRAMFQPYGNITEVHLLKKNPGSGCAFVCYDRWSACEAAVAALHGKHQLEGAKMPIVVKFADAKVDGFAGSKRGFESMAPNGQHAMFNNGGMPGNMGGGANGKKAFTSMGQGQGFNPYGMGMGYGMGGPMGQMGYGMGQMGMMGMGMQGMGMGMQGMNMGGMGGMGMGTMGGMGMMGGMPTLEPGRVILALPDMSTVDFFRQQFASLPAPFEVYPGVGPDMAVQLAQQGLNLGGTSFVDFVLLAPDFLHNRSPVGLVGRLKSMGMRVCAYGWQPAGPMRELVESAGLDGWISGPVPPQGLNRMEFVQLIARMQTLKKGGAAPGMMGGMGMASPRTTMTPPAGPGMSGMIPGAMSAGGAANPLFNSPPSPLASQPGMMGGAPMGAAPGTGGVNAESEAAMMQQLMAEINQLRAELNN</sequence>
<dbReference type="PANTHER" id="PTHR24012">
    <property type="entry name" value="RNA BINDING PROTEIN"/>
    <property type="match status" value="1"/>
</dbReference>
<dbReference type="Gene3D" id="3.30.70.330">
    <property type="match status" value="2"/>
</dbReference>
<dbReference type="PROSITE" id="PS50102">
    <property type="entry name" value="RRM"/>
    <property type="match status" value="2"/>
</dbReference>
<evidence type="ECO:0000256" key="3">
    <source>
        <dbReference type="PROSITE-ProRule" id="PRU00176"/>
    </source>
</evidence>
<reference evidence="6" key="1">
    <citation type="submission" date="2021-01" db="EMBL/GenBank/DDBJ databases">
        <authorList>
            <person name="Corre E."/>
            <person name="Pelletier E."/>
            <person name="Niang G."/>
            <person name="Scheremetjew M."/>
            <person name="Finn R."/>
            <person name="Kale V."/>
            <person name="Holt S."/>
            <person name="Cochrane G."/>
            <person name="Meng A."/>
            <person name="Brown T."/>
            <person name="Cohen L."/>
        </authorList>
    </citation>
    <scope>NUCLEOTIDE SEQUENCE</scope>
    <source>
        <strain evidence="6">SAG 11-49</strain>
    </source>
</reference>
<keyword evidence="2 3" id="KW-0694">RNA-binding</keyword>